<accession>A0ABP9L543</accession>
<name>A0ABP9L543_9RHOB</name>
<gene>
    <name evidence="2" type="ORF">GCM10023209_12180</name>
</gene>
<sequence>MRNKYLTSLGFGLVLAATIGASASAQQFLCQPVRDSEPEQTFIPPQFLLQYAGDTVTVTHPWFGGERISRQVPVRGSGGVNRINYTPGDLDLRNGDTISLYYQIIHRTGTNTFEVAIRSWDAYGRVRSVGSCAPLGG</sequence>
<feature type="chain" id="PRO_5046771715" evidence="1">
    <location>
        <begin position="24"/>
        <end position="137"/>
    </location>
</feature>
<organism evidence="2 3">
    <name type="scientific">[Roseibacterium] beibuensis</name>
    <dbReference type="NCBI Taxonomy" id="1193142"/>
    <lineage>
        <taxon>Bacteria</taxon>
        <taxon>Pseudomonadati</taxon>
        <taxon>Pseudomonadota</taxon>
        <taxon>Alphaproteobacteria</taxon>
        <taxon>Rhodobacterales</taxon>
        <taxon>Roseobacteraceae</taxon>
        <taxon>Roseicyclus</taxon>
    </lineage>
</organism>
<dbReference type="RefSeq" id="WP_259546104.1">
    <property type="nucleotide sequence ID" value="NZ_BAABHW010000001.1"/>
</dbReference>
<evidence type="ECO:0000313" key="3">
    <source>
        <dbReference type="Proteomes" id="UP001499910"/>
    </source>
</evidence>
<dbReference type="EMBL" id="BAABHW010000001">
    <property type="protein sequence ID" value="GAA5069928.1"/>
    <property type="molecule type" value="Genomic_DNA"/>
</dbReference>
<evidence type="ECO:0000256" key="1">
    <source>
        <dbReference type="SAM" id="SignalP"/>
    </source>
</evidence>
<evidence type="ECO:0000313" key="2">
    <source>
        <dbReference type="EMBL" id="GAA5069928.1"/>
    </source>
</evidence>
<comment type="caution">
    <text evidence="2">The sequence shown here is derived from an EMBL/GenBank/DDBJ whole genome shotgun (WGS) entry which is preliminary data.</text>
</comment>
<reference evidence="3" key="1">
    <citation type="journal article" date="2019" name="Int. J. Syst. Evol. Microbiol.">
        <title>The Global Catalogue of Microorganisms (GCM) 10K type strain sequencing project: providing services to taxonomists for standard genome sequencing and annotation.</title>
        <authorList>
            <consortium name="The Broad Institute Genomics Platform"/>
            <consortium name="The Broad Institute Genome Sequencing Center for Infectious Disease"/>
            <person name="Wu L."/>
            <person name="Ma J."/>
        </authorList>
    </citation>
    <scope>NUCLEOTIDE SEQUENCE [LARGE SCALE GENOMIC DNA]</scope>
    <source>
        <strain evidence="3">JCM 18015</strain>
    </source>
</reference>
<keyword evidence="1" id="KW-0732">Signal</keyword>
<keyword evidence="3" id="KW-1185">Reference proteome</keyword>
<protein>
    <submittedName>
        <fullName evidence="2">Uncharacterized protein</fullName>
    </submittedName>
</protein>
<proteinExistence type="predicted"/>
<dbReference type="Proteomes" id="UP001499910">
    <property type="component" value="Unassembled WGS sequence"/>
</dbReference>
<feature type="signal peptide" evidence="1">
    <location>
        <begin position="1"/>
        <end position="23"/>
    </location>
</feature>